<name>A0A1Y0BY35_9MYCO</name>
<evidence type="ECO:0000313" key="4">
    <source>
        <dbReference type="Proteomes" id="UP000195331"/>
    </source>
</evidence>
<feature type="domain" description="MaoC-like" evidence="2">
    <location>
        <begin position="21"/>
        <end position="119"/>
    </location>
</feature>
<reference evidence="3 4" key="1">
    <citation type="submission" date="2017-04" db="EMBL/GenBank/DDBJ databases">
        <title>Whole Genome Sequence of 1,4-Dioxane Degrading Bacterium Mycobacterium dioxanotrophicus PH-06.</title>
        <authorList>
            <person name="He Y."/>
        </authorList>
    </citation>
    <scope>NUCLEOTIDE SEQUENCE [LARGE SCALE GENOMIC DNA]</scope>
    <source>
        <strain evidence="3 4">PH-06</strain>
    </source>
</reference>
<dbReference type="InterPro" id="IPR029069">
    <property type="entry name" value="HotDog_dom_sf"/>
</dbReference>
<dbReference type="OrthoDB" id="9800237at2"/>
<dbReference type="AlphaFoldDB" id="A0A1Y0BY35"/>
<dbReference type="PANTHER" id="PTHR43437:SF3">
    <property type="entry name" value="HYDROXYACYL-THIOESTER DEHYDRATASE TYPE 2, MITOCHONDRIAL"/>
    <property type="match status" value="1"/>
</dbReference>
<proteinExistence type="inferred from homology"/>
<dbReference type="Gene3D" id="3.10.129.10">
    <property type="entry name" value="Hotdog Thioesterase"/>
    <property type="match status" value="1"/>
</dbReference>
<dbReference type="InterPro" id="IPR002539">
    <property type="entry name" value="MaoC-like_dom"/>
</dbReference>
<dbReference type="SUPFAM" id="SSF54637">
    <property type="entry name" value="Thioesterase/thiol ester dehydrase-isomerase"/>
    <property type="match status" value="1"/>
</dbReference>
<accession>A0A1Y0BY35</accession>
<dbReference type="PANTHER" id="PTHR43437">
    <property type="entry name" value="HYDROXYACYL-THIOESTER DEHYDRATASE TYPE 2, MITOCHONDRIAL-RELATED"/>
    <property type="match status" value="1"/>
</dbReference>
<dbReference type="EMBL" id="CP020809">
    <property type="protein sequence ID" value="ART67861.1"/>
    <property type="molecule type" value="Genomic_DNA"/>
</dbReference>
<protein>
    <recommendedName>
        <fullName evidence="2">MaoC-like domain-containing protein</fullName>
    </recommendedName>
</protein>
<dbReference type="InterPro" id="IPR050965">
    <property type="entry name" value="UPF0336/Enoyl-CoA_hydratase"/>
</dbReference>
<evidence type="ECO:0000256" key="1">
    <source>
        <dbReference type="ARBA" id="ARBA00005254"/>
    </source>
</evidence>
<dbReference type="Pfam" id="PF01575">
    <property type="entry name" value="MaoC_dehydratas"/>
    <property type="match status" value="1"/>
</dbReference>
<dbReference type="Proteomes" id="UP000195331">
    <property type="component" value="Chromosome"/>
</dbReference>
<organism evidence="3 4">
    <name type="scientific">Mycobacterium dioxanotrophicus</name>
    <dbReference type="NCBI Taxonomy" id="482462"/>
    <lineage>
        <taxon>Bacteria</taxon>
        <taxon>Bacillati</taxon>
        <taxon>Actinomycetota</taxon>
        <taxon>Actinomycetes</taxon>
        <taxon>Mycobacteriales</taxon>
        <taxon>Mycobacteriaceae</taxon>
        <taxon>Mycobacterium</taxon>
    </lineage>
</organism>
<gene>
    <name evidence="3" type="ORF">BTO20_04005</name>
</gene>
<dbReference type="GO" id="GO:0019171">
    <property type="term" value="F:(3R)-hydroxyacyl-[acyl-carrier-protein] dehydratase activity"/>
    <property type="evidence" value="ECO:0007669"/>
    <property type="project" value="TreeGrafter"/>
</dbReference>
<evidence type="ECO:0000259" key="2">
    <source>
        <dbReference type="Pfam" id="PF01575"/>
    </source>
</evidence>
<dbReference type="RefSeq" id="WP_087073586.1">
    <property type="nucleotide sequence ID" value="NZ_CP020809.1"/>
</dbReference>
<evidence type="ECO:0000313" key="3">
    <source>
        <dbReference type="EMBL" id="ART67861.1"/>
    </source>
</evidence>
<dbReference type="GO" id="GO:0006633">
    <property type="term" value="P:fatty acid biosynthetic process"/>
    <property type="evidence" value="ECO:0007669"/>
    <property type="project" value="TreeGrafter"/>
</dbReference>
<sequence>MTTEQSPNPWALTRKGKPDVGQKATREYTLTMEHTKMWAEISQDFNPLHFDDEAAAKSLFGRRVGHGGLMQAILHGICGTDLPGPGTVFLNLEWRLQNPIYFGETVVGEVEVLEVRDEKPMCLLRTTITRPDGVVALTGKAQTWTTGLD</sequence>
<comment type="similarity">
    <text evidence="1">Belongs to the enoyl-CoA hydratase/isomerase family.</text>
</comment>
<keyword evidence="4" id="KW-1185">Reference proteome</keyword>
<dbReference type="KEGG" id="mdx:BTO20_04005"/>